<feature type="domain" description="COQ9 C-terminal" evidence="7">
    <location>
        <begin position="118"/>
        <end position="187"/>
    </location>
</feature>
<dbReference type="Pfam" id="PF08511">
    <property type="entry name" value="COQ9"/>
    <property type="match status" value="1"/>
</dbReference>
<dbReference type="GO" id="GO:0006744">
    <property type="term" value="P:ubiquinone biosynthetic process"/>
    <property type="evidence" value="ECO:0007669"/>
    <property type="project" value="UniProtKB-KW"/>
</dbReference>
<dbReference type="AlphaFoldDB" id="A0A1W6N5M6"/>
<dbReference type="InterPro" id="IPR012762">
    <property type="entry name" value="Ubiq_biosynth_COQ9"/>
</dbReference>
<keyword evidence="9" id="KW-1185">Reference proteome</keyword>
<dbReference type="KEGG" id="naf:GQ61_07565"/>
<dbReference type="PANTHER" id="PTHR21427:SF19">
    <property type="entry name" value="UBIQUINONE BIOSYNTHESIS PROTEIN COQ9, MITOCHONDRIAL"/>
    <property type="match status" value="1"/>
</dbReference>
<protein>
    <recommendedName>
        <fullName evidence="7">COQ9 C-terminal domain-containing protein</fullName>
    </recommendedName>
</protein>
<proteinExistence type="inferred from homology"/>
<comment type="similarity">
    <text evidence="2">Belongs to the COQ9 family.</text>
</comment>
<comment type="pathway">
    <text evidence="1">Cofactor biosynthesis; ubiquinone biosynthesis.</text>
</comment>
<evidence type="ECO:0000313" key="9">
    <source>
        <dbReference type="Proteomes" id="UP000237351"/>
    </source>
</evidence>
<evidence type="ECO:0000256" key="3">
    <source>
        <dbReference type="ARBA" id="ARBA00022688"/>
    </source>
</evidence>
<reference evidence="8 9" key="1">
    <citation type="submission" date="2014-06" db="EMBL/GenBank/DDBJ databases">
        <title>The genome of the endonuclear symbiont Nucleicultrix amoebiphila.</title>
        <authorList>
            <person name="Schulz F."/>
            <person name="Horn M."/>
        </authorList>
    </citation>
    <scope>NUCLEOTIDE SEQUENCE [LARGE SCALE GENOMIC DNA]</scope>
    <source>
        <strain evidence="8 9">FS5</strain>
    </source>
</reference>
<sequence length="207" mass="23708">MHSIHSNAVKDAIIEKMMLHVPTLGWTMSALSKAVVEAGFNQGDENRAFEGNMEKVVEYYFQWVDQQMLRKMETFDLTSMRTRDKIATIIMVRLALMAPYKAVVERTFTFLAKPPHMPLGAKCLYKTVNHIWYIAGDKATDFNFYTKRALLAGVYLSTVKFWLKDVSSDALQTRAHLENRLSKALKVGQIKSFAKELCEKGLSYLKK</sequence>
<evidence type="ECO:0000256" key="5">
    <source>
        <dbReference type="ARBA" id="ARBA00023121"/>
    </source>
</evidence>
<comment type="function">
    <text evidence="6">Membrane-associated protein that warps the membrane surface to access and bind aromatic isoprenes with high specificity, including ubiquinone (CoQ) isoprene intermediates and presents them directly to COQ7, therefore facilitating the COQ7-mediated hydroxylase step. Participates in the biosynthesis of coenzyme Q, also named ubiquinone, an essential lipid-soluble electron transporter for aerobic cellular respiration.</text>
</comment>
<gene>
    <name evidence="8" type="ORF">GQ61_07565</name>
</gene>
<dbReference type="Gene3D" id="1.10.357.10">
    <property type="entry name" value="Tetracycline Repressor, domain 2"/>
    <property type="match status" value="1"/>
</dbReference>
<evidence type="ECO:0000256" key="4">
    <source>
        <dbReference type="ARBA" id="ARBA00022946"/>
    </source>
</evidence>
<organism evidence="8 9">
    <name type="scientific">Candidatus Nucleicultrix amoebiphila FS5</name>
    <dbReference type="NCBI Taxonomy" id="1414854"/>
    <lineage>
        <taxon>Bacteria</taxon>
        <taxon>Pseudomonadati</taxon>
        <taxon>Pseudomonadota</taxon>
        <taxon>Alphaproteobacteria</taxon>
        <taxon>Holosporales</taxon>
        <taxon>Candidatus Nucleicultricaceae</taxon>
        <taxon>Candidatus Nucleicultrix</taxon>
    </lineage>
</organism>
<dbReference type="RefSeq" id="WP_085784703.1">
    <property type="nucleotide sequence ID" value="NZ_CP008743.1"/>
</dbReference>
<evidence type="ECO:0000256" key="1">
    <source>
        <dbReference type="ARBA" id="ARBA00004749"/>
    </source>
</evidence>
<accession>A0A1W6N5M6</accession>
<evidence type="ECO:0000259" key="7">
    <source>
        <dbReference type="Pfam" id="PF08511"/>
    </source>
</evidence>
<dbReference type="EMBL" id="CP008743">
    <property type="protein sequence ID" value="ARN85163.1"/>
    <property type="molecule type" value="Genomic_DNA"/>
</dbReference>
<keyword evidence="4" id="KW-0809">Transit peptide</keyword>
<keyword evidence="3" id="KW-0831">Ubiquinone biosynthesis</keyword>
<evidence type="ECO:0000256" key="2">
    <source>
        <dbReference type="ARBA" id="ARBA00010766"/>
    </source>
</evidence>
<keyword evidence="5" id="KW-0446">Lipid-binding</keyword>
<name>A0A1W6N5M6_9PROT</name>
<evidence type="ECO:0000256" key="6">
    <source>
        <dbReference type="ARBA" id="ARBA00058104"/>
    </source>
</evidence>
<dbReference type="STRING" id="1414854.GQ61_07565"/>
<dbReference type="GO" id="GO:0008289">
    <property type="term" value="F:lipid binding"/>
    <property type="evidence" value="ECO:0007669"/>
    <property type="project" value="UniProtKB-KW"/>
</dbReference>
<dbReference type="PANTHER" id="PTHR21427">
    <property type="entry name" value="UBIQUINONE BIOSYNTHESIS PROTEIN COQ9, MITOCHONDRIAL"/>
    <property type="match status" value="1"/>
</dbReference>
<dbReference type="Proteomes" id="UP000237351">
    <property type="component" value="Chromosome"/>
</dbReference>
<evidence type="ECO:0000313" key="8">
    <source>
        <dbReference type="EMBL" id="ARN85163.1"/>
    </source>
</evidence>
<dbReference type="InterPro" id="IPR013718">
    <property type="entry name" value="COQ9_C"/>
</dbReference>
<dbReference type="NCBIfam" id="TIGR02396">
    <property type="entry name" value="diverge_rpsU"/>
    <property type="match status" value="1"/>
</dbReference>